<proteinExistence type="predicted"/>
<keyword evidence="1" id="KW-0472">Membrane</keyword>
<name>A0A0V0H0S1_SOLCH</name>
<keyword evidence="1" id="KW-0812">Transmembrane</keyword>
<protein>
    <submittedName>
        <fullName evidence="2">Putative ovule protein</fullName>
    </submittedName>
</protein>
<organism evidence="2">
    <name type="scientific">Solanum chacoense</name>
    <name type="common">Chaco potato</name>
    <dbReference type="NCBI Taxonomy" id="4108"/>
    <lineage>
        <taxon>Eukaryota</taxon>
        <taxon>Viridiplantae</taxon>
        <taxon>Streptophyta</taxon>
        <taxon>Embryophyta</taxon>
        <taxon>Tracheophyta</taxon>
        <taxon>Spermatophyta</taxon>
        <taxon>Magnoliopsida</taxon>
        <taxon>eudicotyledons</taxon>
        <taxon>Gunneridae</taxon>
        <taxon>Pentapetalae</taxon>
        <taxon>asterids</taxon>
        <taxon>lamiids</taxon>
        <taxon>Solanales</taxon>
        <taxon>Solanaceae</taxon>
        <taxon>Solanoideae</taxon>
        <taxon>Solaneae</taxon>
        <taxon>Solanum</taxon>
    </lineage>
</organism>
<reference evidence="2" key="1">
    <citation type="submission" date="2015-12" db="EMBL/GenBank/DDBJ databases">
        <title>Gene expression during late stages of embryo sac development: a critical building block for successful pollen-pistil interactions.</title>
        <authorList>
            <person name="Liu Y."/>
            <person name="Joly V."/>
            <person name="Sabar M."/>
            <person name="Matton D.P."/>
        </authorList>
    </citation>
    <scope>NUCLEOTIDE SEQUENCE</scope>
</reference>
<keyword evidence="1" id="KW-1133">Transmembrane helix</keyword>
<sequence>MLMDLVIFHYSSMVAAIFDFFILKFPFRWKFCLHQKVYYCFHITRIWSIQEYTECISVTLVS</sequence>
<evidence type="ECO:0000313" key="2">
    <source>
        <dbReference type="EMBL" id="JAP13741.1"/>
    </source>
</evidence>
<evidence type="ECO:0000256" key="1">
    <source>
        <dbReference type="SAM" id="Phobius"/>
    </source>
</evidence>
<feature type="transmembrane region" description="Helical" evidence="1">
    <location>
        <begin position="6"/>
        <end position="27"/>
    </location>
</feature>
<dbReference type="AlphaFoldDB" id="A0A0V0H0S1"/>
<accession>A0A0V0H0S1</accession>
<dbReference type="EMBL" id="GEDG01027589">
    <property type="protein sequence ID" value="JAP13741.1"/>
    <property type="molecule type" value="Transcribed_RNA"/>
</dbReference>